<comment type="caution">
    <text evidence="1">The sequence shown here is derived from an EMBL/GenBank/DDBJ whole genome shotgun (WGS) entry which is preliminary data.</text>
</comment>
<protein>
    <recommendedName>
        <fullName evidence="3">IacB</fullName>
    </recommendedName>
</protein>
<reference evidence="1" key="1">
    <citation type="submission" date="2020-12" db="EMBL/GenBank/DDBJ databases">
        <title>Leucobacter sp. CAS1, isolated from Chromium sludge.</title>
        <authorList>
            <person name="Xu Z."/>
        </authorList>
    </citation>
    <scope>NUCLEOTIDE SEQUENCE</scope>
    <source>
        <strain evidence="1">CSA1</strain>
    </source>
</reference>
<organism evidence="1 2">
    <name type="scientific">Leucobacter chromiisoli</name>
    <dbReference type="NCBI Taxonomy" id="2796471"/>
    <lineage>
        <taxon>Bacteria</taxon>
        <taxon>Bacillati</taxon>
        <taxon>Actinomycetota</taxon>
        <taxon>Actinomycetes</taxon>
        <taxon>Micrococcales</taxon>
        <taxon>Microbacteriaceae</taxon>
        <taxon>Leucobacter</taxon>
    </lineage>
</organism>
<dbReference type="EMBL" id="JAEHOH010000020">
    <property type="protein sequence ID" value="MBK0420020.1"/>
    <property type="molecule type" value="Genomic_DNA"/>
</dbReference>
<evidence type="ECO:0000313" key="2">
    <source>
        <dbReference type="Proteomes" id="UP000608530"/>
    </source>
</evidence>
<dbReference type="RefSeq" id="WP_200116159.1">
    <property type="nucleotide sequence ID" value="NZ_JAEHOH010000020.1"/>
</dbReference>
<evidence type="ECO:0008006" key="3">
    <source>
        <dbReference type="Google" id="ProtNLM"/>
    </source>
</evidence>
<dbReference type="Proteomes" id="UP000608530">
    <property type="component" value="Unassembled WGS sequence"/>
</dbReference>
<accession>A0A934UVK8</accession>
<sequence>MSAAAGDGVRALICIGVRDPFFAADAEERRLVFEATKSAFANLGERFGVRVIGTFDDDTLQVGPSSAAPWTAYILLDAPGYDEVRAIANIIRETPVGEHLMWHYYKIEARIGRDLFFGTE</sequence>
<evidence type="ECO:0000313" key="1">
    <source>
        <dbReference type="EMBL" id="MBK0420020.1"/>
    </source>
</evidence>
<keyword evidence="2" id="KW-1185">Reference proteome</keyword>
<proteinExistence type="predicted"/>
<gene>
    <name evidence="1" type="ORF">JD276_13365</name>
</gene>
<dbReference type="AlphaFoldDB" id="A0A934UVK8"/>
<name>A0A934UVK8_9MICO</name>